<feature type="domain" description="Integrase catalytic" evidence="2">
    <location>
        <begin position="131"/>
        <end position="308"/>
    </location>
</feature>
<dbReference type="PANTHER" id="PTHR35004:SF7">
    <property type="entry name" value="INTEGRASE PROTEIN"/>
    <property type="match status" value="1"/>
</dbReference>
<dbReference type="Pfam" id="PF13683">
    <property type="entry name" value="rve_3"/>
    <property type="match status" value="1"/>
</dbReference>
<accession>A0A837ZZ74</accession>
<dbReference type="InterPro" id="IPR012337">
    <property type="entry name" value="RNaseH-like_sf"/>
</dbReference>
<reference evidence="3 4" key="1">
    <citation type="submission" date="2020-07" db="EMBL/GenBank/DDBJ databases">
        <title>Genome of Haloechinothrix sp.</title>
        <authorList>
            <person name="Tang S.-K."/>
            <person name="Yang L."/>
            <person name="Zhu W.-Y."/>
        </authorList>
    </citation>
    <scope>NUCLEOTIDE SEQUENCE [LARGE SCALE GENOMIC DNA]</scope>
    <source>
        <strain evidence="3 4">YIM 98757</strain>
    </source>
</reference>
<proteinExistence type="predicted"/>
<name>A0A837ZZ74_9PSEU</name>
<dbReference type="InterPro" id="IPR047656">
    <property type="entry name" value="IS481-like_transpos"/>
</dbReference>
<evidence type="ECO:0000256" key="1">
    <source>
        <dbReference type="SAM" id="MobiDB-lite"/>
    </source>
</evidence>
<dbReference type="SUPFAM" id="SSF46689">
    <property type="entry name" value="Homeodomain-like"/>
    <property type="match status" value="1"/>
</dbReference>
<dbReference type="PANTHER" id="PTHR35004">
    <property type="entry name" value="TRANSPOSASE RV3428C-RELATED"/>
    <property type="match status" value="1"/>
</dbReference>
<keyword evidence="4" id="KW-1185">Reference proteome</keyword>
<comment type="caution">
    <text evidence="3">The sequence shown here is derived from an EMBL/GenBank/DDBJ whole genome shotgun (WGS) entry which is preliminary data.</text>
</comment>
<dbReference type="NCBIfam" id="NF033577">
    <property type="entry name" value="transpos_IS481"/>
    <property type="match status" value="1"/>
</dbReference>
<organism evidence="3 4">
    <name type="scientific">Haloechinothrix aidingensis</name>
    <dbReference type="NCBI Taxonomy" id="2752311"/>
    <lineage>
        <taxon>Bacteria</taxon>
        <taxon>Bacillati</taxon>
        <taxon>Actinomycetota</taxon>
        <taxon>Actinomycetes</taxon>
        <taxon>Pseudonocardiales</taxon>
        <taxon>Pseudonocardiaceae</taxon>
        <taxon>Haloechinothrix</taxon>
    </lineage>
</organism>
<sequence length="408" mass="45739">MSKARLVITAVVVEKRTVADVVADYGLSRSWVYELLARYRAEGEAAFEPRSRRPRTTPTATTAATIETVLRLRKELTDAGHDAGADTIGWYLHHHHNTRLSRATIHRILARHGAITPTPAKRPNSSTIRFEATMPNETWQSDLTHHRLADNEDTPGTDCEIITWLDDHSRYALHVTAHPRITGQTVLDTFTATTHHHGDPASVLTDNGMVYTTRFSGGRGGRNALESELQRRDIAQKNSRPNHPTTCGKVERFQQTLKRWLAAQPDQPTTLAELQALIDQFVTTYNQHRPHRSLPNRATPATAYHARPKTGPTTDRSTDTHYRVLSDIVDHDGKLSLRLNGRTRHIGIGAEHARTPVLTLVDHTHVRVIHAATGTLVRELTIDPSRNYQPLGRPPGPPRTNKRPNPHQ</sequence>
<dbReference type="InterPro" id="IPR009057">
    <property type="entry name" value="Homeodomain-like_sf"/>
</dbReference>
<dbReference type="GO" id="GO:0015074">
    <property type="term" value="P:DNA integration"/>
    <property type="evidence" value="ECO:0007669"/>
    <property type="project" value="InterPro"/>
</dbReference>
<protein>
    <submittedName>
        <fullName evidence="3">IS481 family transposase</fullName>
    </submittedName>
</protein>
<gene>
    <name evidence="3" type="ORF">H0B56_08285</name>
</gene>
<dbReference type="Proteomes" id="UP000582974">
    <property type="component" value="Unassembled WGS sequence"/>
</dbReference>
<evidence type="ECO:0000313" key="4">
    <source>
        <dbReference type="Proteomes" id="UP000582974"/>
    </source>
</evidence>
<dbReference type="PROSITE" id="PS50994">
    <property type="entry name" value="INTEGRASE"/>
    <property type="match status" value="1"/>
</dbReference>
<dbReference type="Gene3D" id="3.30.420.10">
    <property type="entry name" value="Ribonuclease H-like superfamily/Ribonuclease H"/>
    <property type="match status" value="1"/>
</dbReference>
<dbReference type="AlphaFoldDB" id="A0A837ZZ74"/>
<evidence type="ECO:0000313" key="3">
    <source>
        <dbReference type="EMBL" id="MBA0125534.1"/>
    </source>
</evidence>
<dbReference type="InterPro" id="IPR036397">
    <property type="entry name" value="RNaseH_sf"/>
</dbReference>
<dbReference type="EMBL" id="JACCKD010000002">
    <property type="protein sequence ID" value="MBA0125534.1"/>
    <property type="molecule type" value="Genomic_DNA"/>
</dbReference>
<feature type="region of interest" description="Disordered" evidence="1">
    <location>
        <begin position="288"/>
        <end position="318"/>
    </location>
</feature>
<dbReference type="SUPFAM" id="SSF53098">
    <property type="entry name" value="Ribonuclease H-like"/>
    <property type="match status" value="1"/>
</dbReference>
<evidence type="ECO:0000259" key="2">
    <source>
        <dbReference type="PROSITE" id="PS50994"/>
    </source>
</evidence>
<dbReference type="RefSeq" id="WP_180892303.1">
    <property type="nucleotide sequence ID" value="NZ_JACCKD010000002.1"/>
</dbReference>
<dbReference type="InterPro" id="IPR001584">
    <property type="entry name" value="Integrase_cat-core"/>
</dbReference>
<dbReference type="Pfam" id="PF13565">
    <property type="entry name" value="HTH_32"/>
    <property type="match status" value="1"/>
</dbReference>
<dbReference type="GO" id="GO:0003676">
    <property type="term" value="F:nucleic acid binding"/>
    <property type="evidence" value="ECO:0007669"/>
    <property type="project" value="InterPro"/>
</dbReference>
<feature type="region of interest" description="Disordered" evidence="1">
    <location>
        <begin position="383"/>
        <end position="408"/>
    </location>
</feature>